<accession>A0A8J5IIQ7</accession>
<evidence type="ECO:0000313" key="2">
    <source>
        <dbReference type="Proteomes" id="UP000709295"/>
    </source>
</evidence>
<comment type="caution">
    <text evidence="1">The sequence shown here is derived from an EMBL/GenBank/DDBJ whole genome shotgun (WGS) entry which is preliminary data.</text>
</comment>
<gene>
    <name evidence="1" type="ORF">JG688_00012782</name>
</gene>
<dbReference type="EMBL" id="JAENGY010001018">
    <property type="protein sequence ID" value="KAG6953544.1"/>
    <property type="molecule type" value="Genomic_DNA"/>
</dbReference>
<name>A0A8J5IIQ7_9STRA</name>
<dbReference type="Proteomes" id="UP000709295">
    <property type="component" value="Unassembled WGS sequence"/>
</dbReference>
<organism evidence="1 2">
    <name type="scientific">Phytophthora aleatoria</name>
    <dbReference type="NCBI Taxonomy" id="2496075"/>
    <lineage>
        <taxon>Eukaryota</taxon>
        <taxon>Sar</taxon>
        <taxon>Stramenopiles</taxon>
        <taxon>Oomycota</taxon>
        <taxon>Peronosporomycetes</taxon>
        <taxon>Peronosporales</taxon>
        <taxon>Peronosporaceae</taxon>
        <taxon>Phytophthora</taxon>
    </lineage>
</organism>
<dbReference type="PANTHER" id="PTHR40866">
    <property type="entry name" value="BED-TYPE DOMAIN-CONTAINING PROTEIN"/>
    <property type="match status" value="1"/>
</dbReference>
<keyword evidence="2" id="KW-1185">Reference proteome</keyword>
<dbReference type="PANTHER" id="PTHR40866:SF1">
    <property type="entry name" value="BED-TYPE DOMAIN-CONTAINING PROTEIN"/>
    <property type="match status" value="1"/>
</dbReference>
<proteinExistence type="predicted"/>
<protein>
    <submittedName>
        <fullName evidence="1">Uncharacterized protein</fullName>
    </submittedName>
</protein>
<evidence type="ECO:0000313" key="1">
    <source>
        <dbReference type="EMBL" id="KAG6953544.1"/>
    </source>
</evidence>
<sequence length="241" mass="27598">MFSNKQLALFYFKPLLDEHDEAIIAYYRCRCWLARQQAPRTDWSNLAQHVKTQRPDYAEVMGAAAPAATGTLVQWFRQSSLTLFGWMQWVVMCNLPLHFCENSVMPFIMSGVAAKMPANYGLMLDGCFFDSKHYISVHRLNLADQGFFSQASDDLDQVKNLMTKLKGLNQSAKLRLKTLLRPVLSQATCWSSTFAMVYCYFRLLEFINDDDTLADFLPGLAASRRLREFLDDLSNIESVSK</sequence>
<reference evidence="1" key="1">
    <citation type="submission" date="2021-01" db="EMBL/GenBank/DDBJ databases">
        <title>Phytophthora aleatoria, a newly-described species from Pinus radiata is distinct from Phytophthora cactorum isolates based on comparative genomics.</title>
        <authorList>
            <person name="Mcdougal R."/>
            <person name="Panda P."/>
            <person name="Williams N."/>
            <person name="Studholme D.J."/>
        </authorList>
    </citation>
    <scope>NUCLEOTIDE SEQUENCE</scope>
    <source>
        <strain evidence="1">NZFS 4037</strain>
    </source>
</reference>
<dbReference type="AlphaFoldDB" id="A0A8J5IIQ7"/>